<protein>
    <submittedName>
        <fullName evidence="2">Uncharacterized protein</fullName>
    </submittedName>
</protein>
<dbReference type="HOGENOM" id="CLU_1534864_0_0_1"/>
<evidence type="ECO:0000313" key="3">
    <source>
        <dbReference type="Proteomes" id="UP000006038"/>
    </source>
</evidence>
<feature type="region of interest" description="Disordered" evidence="1">
    <location>
        <begin position="40"/>
        <end position="125"/>
    </location>
</feature>
<dbReference type="EnsemblPlants" id="OB12G21920.1">
    <property type="protein sequence ID" value="OB12G21920.1"/>
    <property type="gene ID" value="OB12G21920"/>
</dbReference>
<dbReference type="AlphaFoldDB" id="J3NDY4"/>
<feature type="compositionally biased region" description="Polar residues" evidence="1">
    <location>
        <begin position="1"/>
        <end position="11"/>
    </location>
</feature>
<reference evidence="2" key="2">
    <citation type="submission" date="2013-04" db="UniProtKB">
        <authorList>
            <consortium name="EnsemblPlants"/>
        </authorList>
    </citation>
    <scope>IDENTIFICATION</scope>
</reference>
<feature type="region of interest" description="Disordered" evidence="1">
    <location>
        <begin position="1"/>
        <end position="26"/>
    </location>
</feature>
<proteinExistence type="predicted"/>
<reference evidence="2" key="1">
    <citation type="journal article" date="2013" name="Nat. Commun.">
        <title>Whole-genome sequencing of Oryza brachyantha reveals mechanisms underlying Oryza genome evolution.</title>
        <authorList>
            <person name="Chen J."/>
            <person name="Huang Q."/>
            <person name="Gao D."/>
            <person name="Wang J."/>
            <person name="Lang Y."/>
            <person name="Liu T."/>
            <person name="Li B."/>
            <person name="Bai Z."/>
            <person name="Luis Goicoechea J."/>
            <person name="Liang C."/>
            <person name="Chen C."/>
            <person name="Zhang W."/>
            <person name="Sun S."/>
            <person name="Liao Y."/>
            <person name="Zhang X."/>
            <person name="Yang L."/>
            <person name="Song C."/>
            <person name="Wang M."/>
            <person name="Shi J."/>
            <person name="Liu G."/>
            <person name="Liu J."/>
            <person name="Zhou H."/>
            <person name="Zhou W."/>
            <person name="Yu Q."/>
            <person name="An N."/>
            <person name="Chen Y."/>
            <person name="Cai Q."/>
            <person name="Wang B."/>
            <person name="Liu B."/>
            <person name="Min J."/>
            <person name="Huang Y."/>
            <person name="Wu H."/>
            <person name="Li Z."/>
            <person name="Zhang Y."/>
            <person name="Yin Y."/>
            <person name="Song W."/>
            <person name="Jiang J."/>
            <person name="Jackson S.A."/>
            <person name="Wing R.A."/>
            <person name="Wang J."/>
            <person name="Chen M."/>
        </authorList>
    </citation>
    <scope>NUCLEOTIDE SEQUENCE [LARGE SCALE GENOMIC DNA]</scope>
    <source>
        <strain evidence="2">cv. IRGC 101232</strain>
    </source>
</reference>
<feature type="compositionally biased region" description="Basic and acidic residues" evidence="1">
    <location>
        <begin position="109"/>
        <end position="121"/>
    </location>
</feature>
<accession>J3NDY4</accession>
<name>J3NDY4_ORYBR</name>
<evidence type="ECO:0000313" key="2">
    <source>
        <dbReference type="EnsemblPlants" id="OB12G21920.1"/>
    </source>
</evidence>
<keyword evidence="3" id="KW-1185">Reference proteome</keyword>
<dbReference type="Gramene" id="OB12G21920.1">
    <property type="protein sequence ID" value="OB12G21920.1"/>
    <property type="gene ID" value="OB12G21920"/>
</dbReference>
<feature type="compositionally biased region" description="Basic residues" evidence="1">
    <location>
        <begin position="89"/>
        <end position="102"/>
    </location>
</feature>
<sequence length="175" mass="20148">MQEFIVNSEQHTGVVGPLDHTKSCPENRGVRRLKNLEPNGGVTIWGQEQETTQNKLKESKINPSIHPLVNPRRQRGDTRMQSEICRAGQSKKRYRRQRKKKNSASDSSNRSEQETNKERTNSSRKRYGFFSYQELPAPRESLRWKKKALLSHTLSHCHSALGERRKGSHCGRKGA</sequence>
<organism evidence="2">
    <name type="scientific">Oryza brachyantha</name>
    <name type="common">malo sina</name>
    <dbReference type="NCBI Taxonomy" id="4533"/>
    <lineage>
        <taxon>Eukaryota</taxon>
        <taxon>Viridiplantae</taxon>
        <taxon>Streptophyta</taxon>
        <taxon>Embryophyta</taxon>
        <taxon>Tracheophyta</taxon>
        <taxon>Spermatophyta</taxon>
        <taxon>Magnoliopsida</taxon>
        <taxon>Liliopsida</taxon>
        <taxon>Poales</taxon>
        <taxon>Poaceae</taxon>
        <taxon>BOP clade</taxon>
        <taxon>Oryzoideae</taxon>
        <taxon>Oryzeae</taxon>
        <taxon>Oryzinae</taxon>
        <taxon>Oryza</taxon>
    </lineage>
</organism>
<evidence type="ECO:0000256" key="1">
    <source>
        <dbReference type="SAM" id="MobiDB-lite"/>
    </source>
</evidence>
<dbReference type="Proteomes" id="UP000006038">
    <property type="component" value="Chromosome 12"/>
</dbReference>